<dbReference type="EMBL" id="CP003805">
    <property type="protein sequence ID" value="AGF48270.1"/>
    <property type="molecule type" value="Genomic_DNA"/>
</dbReference>
<dbReference type="Proteomes" id="UP000011541">
    <property type="component" value="Chromosome"/>
</dbReference>
<keyword evidence="3" id="KW-0449">Lipoprotein</keyword>
<feature type="domain" description="HTH cro/C1-type" evidence="1">
    <location>
        <begin position="61"/>
        <end position="77"/>
    </location>
</feature>
<dbReference type="InterPro" id="IPR016047">
    <property type="entry name" value="M23ase_b-sheet_dom"/>
</dbReference>
<dbReference type="PANTHER" id="PTHR21666:SF270">
    <property type="entry name" value="MUREIN HYDROLASE ACTIVATOR ENVC"/>
    <property type="match status" value="1"/>
</dbReference>
<dbReference type="AlphaFoldDB" id="M1M8E2"/>
<reference evidence="3 4" key="1">
    <citation type="journal article" date="2013" name="Genome Biol. Evol.">
        <title>Genome evolution and phylogenomic analysis of candidatus kinetoplastibacterium, the betaproteobacterial endosymbionts of strigomonas and angomonas.</title>
        <authorList>
            <person name="Alves J.M."/>
            <person name="Serrano M.G."/>
            <person name="Maia da Silva F."/>
            <person name="Voegtly L.J."/>
            <person name="Matveyev A.V."/>
            <person name="Teixeira M.M."/>
            <person name="Camargo E.P."/>
            <person name="Buck G.A."/>
        </authorList>
    </citation>
    <scope>NUCLEOTIDE SEQUENCE [LARGE SCALE GENOMIC DNA]</scope>
    <source>
        <strain evidence="3 4">TCC290E</strain>
    </source>
</reference>
<keyword evidence="4" id="KW-1185">Reference proteome</keyword>
<dbReference type="InterPro" id="IPR018392">
    <property type="entry name" value="LysM"/>
</dbReference>
<dbReference type="SUPFAM" id="SSF51261">
    <property type="entry name" value="Duplicated hybrid motif"/>
    <property type="match status" value="1"/>
</dbReference>
<dbReference type="HOGENOM" id="CLU_029425_0_4_4"/>
<dbReference type="GO" id="GO:0004222">
    <property type="term" value="F:metalloendopeptidase activity"/>
    <property type="evidence" value="ECO:0007669"/>
    <property type="project" value="TreeGrafter"/>
</dbReference>
<dbReference type="Pfam" id="PF01476">
    <property type="entry name" value="LysM"/>
    <property type="match status" value="1"/>
</dbReference>
<dbReference type="eggNOG" id="COG4942">
    <property type="taxonomic scope" value="Bacteria"/>
</dbReference>
<dbReference type="PATRIC" id="fig|1208920.3.peg.254"/>
<dbReference type="CDD" id="cd00118">
    <property type="entry name" value="LysM"/>
    <property type="match status" value="1"/>
</dbReference>
<dbReference type="Gene3D" id="2.70.70.10">
    <property type="entry name" value="Glucose Permease (Domain IIA)"/>
    <property type="match status" value="1"/>
</dbReference>
<dbReference type="InterPro" id="IPR036779">
    <property type="entry name" value="LysM_dom_sf"/>
</dbReference>
<evidence type="ECO:0000313" key="3">
    <source>
        <dbReference type="EMBL" id="AGF48270.1"/>
    </source>
</evidence>
<proteinExistence type="predicted"/>
<dbReference type="SMART" id="SM00257">
    <property type="entry name" value="LysM"/>
    <property type="match status" value="1"/>
</dbReference>
<evidence type="ECO:0000259" key="2">
    <source>
        <dbReference type="PROSITE" id="PS51782"/>
    </source>
</evidence>
<dbReference type="InterPro" id="IPR050570">
    <property type="entry name" value="Cell_wall_metabolism_enzyme"/>
</dbReference>
<evidence type="ECO:0000259" key="1">
    <source>
        <dbReference type="PROSITE" id="PS50943"/>
    </source>
</evidence>
<dbReference type="Pfam" id="PF01551">
    <property type="entry name" value="Peptidase_M23"/>
    <property type="match status" value="1"/>
</dbReference>
<dbReference type="OrthoDB" id="9795421at2"/>
<dbReference type="STRING" id="1208920.CONE_0489"/>
<evidence type="ECO:0000313" key="4">
    <source>
        <dbReference type="Proteomes" id="UP000011541"/>
    </source>
</evidence>
<dbReference type="InterPro" id="IPR001387">
    <property type="entry name" value="Cro/C1-type_HTH"/>
</dbReference>
<feature type="domain" description="LysM" evidence="2">
    <location>
        <begin position="53"/>
        <end position="97"/>
    </location>
</feature>
<dbReference type="PROSITE" id="PS50943">
    <property type="entry name" value="HTH_CROC1"/>
    <property type="match status" value="1"/>
</dbReference>
<dbReference type="CDD" id="cd12797">
    <property type="entry name" value="M23_peptidase"/>
    <property type="match status" value="1"/>
</dbReference>
<dbReference type="InterPro" id="IPR011055">
    <property type="entry name" value="Dup_hybrid_motif"/>
</dbReference>
<protein>
    <submittedName>
        <fullName evidence="3">Lipoprotein NlpD</fullName>
    </submittedName>
</protein>
<sequence length="244" mass="27597">MIYILRITNISTKCIFLSMLWLILLIPGCSREAVKFKCAPIFEVFICDKQSINAYIVKQGDNLYKIAKFYDVDIESLKKINNIDNSCKINTGSLLYIPLRDYSCKESIVKNIIDDDISQSSTYERAMFWEWPCSGLIKEYFDSKNRGIDIFSNIGEPILAAASGKVVYSGDGVRGLGKLIILSHDGGFITAYAHNSRLFVYNGQEVIKGYKIAEMGDSDSDFPKLHFEIRKNGLPVDPLIYLPK</sequence>
<name>M1M8E2_9PROT</name>
<gene>
    <name evidence="3" type="ORF">CONE_0489</name>
</gene>
<dbReference type="PROSITE" id="PS51782">
    <property type="entry name" value="LYSM"/>
    <property type="match status" value="1"/>
</dbReference>
<dbReference type="Gene3D" id="3.10.350.10">
    <property type="entry name" value="LysM domain"/>
    <property type="match status" value="1"/>
</dbReference>
<accession>M1M8E2</accession>
<organism evidence="3 4">
    <name type="scientific">Candidatus Kinetoplastidibacterium stringomonadis TCC290E</name>
    <dbReference type="NCBI Taxonomy" id="1208920"/>
    <lineage>
        <taxon>Bacteria</taxon>
        <taxon>Pseudomonadati</taxon>
        <taxon>Pseudomonadota</taxon>
        <taxon>Betaproteobacteria</taxon>
        <taxon>Candidatus Kinetoplastidibacterium</taxon>
    </lineage>
</organism>
<dbReference type="PANTHER" id="PTHR21666">
    <property type="entry name" value="PEPTIDASE-RELATED"/>
    <property type="match status" value="1"/>
</dbReference>
<dbReference type="KEGG" id="kon:CONE_0489"/>